<dbReference type="CDD" id="cd12797">
    <property type="entry name" value="M23_peptidase"/>
    <property type="match status" value="1"/>
</dbReference>
<dbReference type="PANTHER" id="PTHR21666:SF270">
    <property type="entry name" value="MUREIN HYDROLASE ACTIVATOR ENVC"/>
    <property type="match status" value="1"/>
</dbReference>
<dbReference type="InterPro" id="IPR011055">
    <property type="entry name" value="Dup_hybrid_motif"/>
</dbReference>
<dbReference type="InterPro" id="IPR016047">
    <property type="entry name" value="M23ase_b-sheet_dom"/>
</dbReference>
<dbReference type="Proteomes" id="UP001205337">
    <property type="component" value="Unassembled WGS sequence"/>
</dbReference>
<evidence type="ECO:0000313" key="4">
    <source>
        <dbReference type="Proteomes" id="UP001205337"/>
    </source>
</evidence>
<accession>A0ABT1ZG65</accession>
<dbReference type="Pfam" id="PF01551">
    <property type="entry name" value="Peptidase_M23"/>
    <property type="match status" value="1"/>
</dbReference>
<feature type="region of interest" description="Disordered" evidence="1">
    <location>
        <begin position="1"/>
        <end position="46"/>
    </location>
</feature>
<dbReference type="SUPFAM" id="SSF51261">
    <property type="entry name" value="Duplicated hybrid motif"/>
    <property type="match status" value="1"/>
</dbReference>
<dbReference type="EMBL" id="JANTHX010000007">
    <property type="protein sequence ID" value="MCS0499703.1"/>
    <property type="molecule type" value="Genomic_DNA"/>
</dbReference>
<protein>
    <submittedName>
        <fullName evidence="3">M23 family metallopeptidase</fullName>
    </submittedName>
</protein>
<sequence>MTGPDPSLPPATSRRELRERERAAASSGALPAPAEPAIATPMTAAPPSTFAAPAHVVAAPASARPSVRHSTRGAIVSKLLSGAALVSAGALVVGMSLPANALDAYAPSSESDTALLAVAPKVEGQEVDVVEDVADVSVDRDGFEVKSWAQVLRDKYSRGSFAYSVYWTGPIRWPFPYEVPITDGYGPRAAPCSGCSTFHYAIDLVPGAGTPIYAIADGVVIAHTDGHGSWGNFVQIQHTINGRTVISSYAHMQTGSSPLQVGDRISVGDFVGLVGATGQVTAPHLHLEIEDDGVRVDPFIWLTQNTAH</sequence>
<proteinExistence type="predicted"/>
<dbReference type="PANTHER" id="PTHR21666">
    <property type="entry name" value="PEPTIDASE-RELATED"/>
    <property type="match status" value="1"/>
</dbReference>
<feature type="domain" description="M23ase beta-sheet core" evidence="2">
    <location>
        <begin position="198"/>
        <end position="298"/>
    </location>
</feature>
<keyword evidence="4" id="KW-1185">Reference proteome</keyword>
<gene>
    <name evidence="3" type="ORF">NUH29_09100</name>
</gene>
<evidence type="ECO:0000256" key="1">
    <source>
        <dbReference type="SAM" id="MobiDB-lite"/>
    </source>
</evidence>
<comment type="caution">
    <text evidence="3">The sequence shown here is derived from an EMBL/GenBank/DDBJ whole genome shotgun (WGS) entry which is preliminary data.</text>
</comment>
<evidence type="ECO:0000313" key="3">
    <source>
        <dbReference type="EMBL" id="MCS0499703.1"/>
    </source>
</evidence>
<reference evidence="3 4" key="1">
    <citation type="submission" date="2022-08" db="EMBL/GenBank/DDBJ databases">
        <authorList>
            <person name="Li F."/>
        </authorList>
    </citation>
    <scope>NUCLEOTIDE SEQUENCE [LARGE SCALE GENOMIC DNA]</scope>
    <source>
        <strain evidence="3 4">10F1B-8-1</strain>
    </source>
</reference>
<evidence type="ECO:0000259" key="2">
    <source>
        <dbReference type="Pfam" id="PF01551"/>
    </source>
</evidence>
<feature type="compositionally biased region" description="Low complexity" evidence="1">
    <location>
        <begin position="24"/>
        <end position="46"/>
    </location>
</feature>
<organism evidence="3 4">
    <name type="scientific">Protaetiibacter mangrovi</name>
    <dbReference type="NCBI Taxonomy" id="2970926"/>
    <lineage>
        <taxon>Bacteria</taxon>
        <taxon>Bacillati</taxon>
        <taxon>Actinomycetota</taxon>
        <taxon>Actinomycetes</taxon>
        <taxon>Micrococcales</taxon>
        <taxon>Microbacteriaceae</taxon>
        <taxon>Protaetiibacter</taxon>
    </lineage>
</organism>
<dbReference type="Gene3D" id="2.70.70.10">
    <property type="entry name" value="Glucose Permease (Domain IIA)"/>
    <property type="match status" value="1"/>
</dbReference>
<dbReference type="RefSeq" id="WP_258798770.1">
    <property type="nucleotide sequence ID" value="NZ_JANTHX010000007.1"/>
</dbReference>
<dbReference type="InterPro" id="IPR050570">
    <property type="entry name" value="Cell_wall_metabolism_enzyme"/>
</dbReference>
<name>A0ABT1ZG65_9MICO</name>
<feature type="compositionally biased region" description="Basic and acidic residues" evidence="1">
    <location>
        <begin position="13"/>
        <end position="23"/>
    </location>
</feature>